<feature type="domain" description="GmrSD restriction endonucleases C-terminal" evidence="2">
    <location>
        <begin position="182"/>
        <end position="263"/>
    </location>
</feature>
<dbReference type="EMBL" id="CP002857">
    <property type="protein sequence ID" value="AEI09795.1"/>
    <property type="molecule type" value="Genomic_DNA"/>
</dbReference>
<dbReference type="Proteomes" id="UP000000492">
    <property type="component" value="Chromosome"/>
</dbReference>
<dbReference type="PANTHER" id="PTHR24094">
    <property type="entry name" value="SECRETED PROTEIN"/>
    <property type="match status" value="1"/>
</dbReference>
<evidence type="ECO:0000313" key="4">
    <source>
        <dbReference type="Proteomes" id="UP000000492"/>
    </source>
</evidence>
<gene>
    <name evidence="3" type="ordered locus">CRES_1441</name>
</gene>
<name>F8DZH6_CORRG</name>
<organism evidence="3 4">
    <name type="scientific">Corynebacterium resistens (strain DSM 45100 / JCM 12819 / GTC 2026 / SICGH 158)</name>
    <dbReference type="NCBI Taxonomy" id="662755"/>
    <lineage>
        <taxon>Bacteria</taxon>
        <taxon>Bacillati</taxon>
        <taxon>Actinomycetota</taxon>
        <taxon>Actinomycetes</taxon>
        <taxon>Mycobacteriales</taxon>
        <taxon>Corynebacteriaceae</taxon>
        <taxon>Corynebacterium</taxon>
    </lineage>
</organism>
<feature type="region of interest" description="Disordered" evidence="1">
    <location>
        <begin position="138"/>
        <end position="161"/>
    </location>
</feature>
<reference evidence="3 4" key="1">
    <citation type="journal article" date="2012" name="BMC Genomics">
        <title>Complete genome sequence, lifestyle, and multi-drug resistance of the human pathogen Corynebacterium resistens DSM 45100 isolated from blood samples of a leukemia patient.</title>
        <authorList>
            <person name="Schroder J."/>
            <person name="Maus I."/>
            <person name="Meyer K."/>
            <person name="Wordemann S."/>
            <person name="Blom J."/>
            <person name="Jaenicke S."/>
            <person name="Schneider J."/>
            <person name="Trost E."/>
            <person name="Tauch A."/>
        </authorList>
    </citation>
    <scope>NUCLEOTIDE SEQUENCE [LARGE SCALE GENOMIC DNA]</scope>
    <source>
        <strain evidence="4">DSM 45100 / JCM 12819 / CCUG 50093 / GTC 2026 / SICGH 158</strain>
    </source>
</reference>
<keyword evidence="4" id="KW-1185">Reference proteome</keyword>
<dbReference type="PANTHER" id="PTHR24094:SF15">
    <property type="entry name" value="AMP-DEPENDENT SYNTHETASE_LIGASE DOMAIN-CONTAINING PROTEIN-RELATED"/>
    <property type="match status" value="1"/>
</dbReference>
<dbReference type="AlphaFoldDB" id="F8DZH6"/>
<feature type="compositionally biased region" description="Polar residues" evidence="1">
    <location>
        <begin position="138"/>
        <end position="159"/>
    </location>
</feature>
<dbReference type="STRING" id="662755.CRES_1441"/>
<feature type="compositionally biased region" description="Polar residues" evidence="1">
    <location>
        <begin position="8"/>
        <end position="36"/>
    </location>
</feature>
<dbReference type="HOGENOM" id="CLU_043034_1_1_11"/>
<evidence type="ECO:0000313" key="3">
    <source>
        <dbReference type="EMBL" id="AEI09795.1"/>
    </source>
</evidence>
<dbReference type="KEGG" id="crd:CRES_1441"/>
<dbReference type="InterPro" id="IPR011089">
    <property type="entry name" value="GmrSD_C"/>
</dbReference>
<dbReference type="eggNOG" id="COG3513">
    <property type="taxonomic scope" value="Bacteria"/>
</dbReference>
<evidence type="ECO:0000259" key="2">
    <source>
        <dbReference type="Pfam" id="PF07510"/>
    </source>
</evidence>
<sequence>MRWPFTMSHLSELSRSPSADQPTHPANQPSGSTTRHVLSKVQRFSPRLQLVLWSVVGLTFGMLIPLPSHYSPTPTSRDQQALQAALNKIRTIDVRPRILGYSRQRFGSGWASHTTADGRYCTTRQLLLQAAFSPTSAPATLTNTTADSHTDATTGSPSTMDCRIRGQPGVVPKDPYTGAELRADHVDVDHIVPLSAAWDLGAYRWDEGTRVRFANDMQWNLVVVDSTVNRDKSDATLSAWMPPSAKAHCPYAARFVAIAARYRLALPKSDVDVARKACDV</sequence>
<protein>
    <recommendedName>
        <fullName evidence="2">GmrSD restriction endonucleases C-terminal domain-containing protein</fullName>
    </recommendedName>
</protein>
<evidence type="ECO:0000256" key="1">
    <source>
        <dbReference type="SAM" id="MobiDB-lite"/>
    </source>
</evidence>
<accession>F8DZH6</accession>
<dbReference type="Pfam" id="PF07510">
    <property type="entry name" value="GmrSD_C"/>
    <property type="match status" value="1"/>
</dbReference>
<proteinExistence type="predicted"/>
<feature type="region of interest" description="Disordered" evidence="1">
    <location>
        <begin position="1"/>
        <end position="37"/>
    </location>
</feature>